<proteinExistence type="predicted"/>
<protein>
    <submittedName>
        <fullName evidence="1">Uncharacterized protein</fullName>
    </submittedName>
</protein>
<evidence type="ECO:0000313" key="2">
    <source>
        <dbReference type="Proteomes" id="UP000708208"/>
    </source>
</evidence>
<evidence type="ECO:0000313" key="1">
    <source>
        <dbReference type="EMBL" id="CAG7820284.1"/>
    </source>
</evidence>
<name>A0A8J2KW48_9HEXA</name>
<accession>A0A8J2KW48</accession>
<dbReference type="EMBL" id="CAJVCH010474230">
    <property type="protein sequence ID" value="CAG7820284.1"/>
    <property type="molecule type" value="Genomic_DNA"/>
</dbReference>
<dbReference type="Proteomes" id="UP000708208">
    <property type="component" value="Unassembled WGS sequence"/>
</dbReference>
<gene>
    <name evidence="1" type="ORF">AFUS01_LOCUS30683</name>
</gene>
<comment type="caution">
    <text evidence="1">The sequence shown here is derived from an EMBL/GenBank/DDBJ whole genome shotgun (WGS) entry which is preliminary data.</text>
</comment>
<organism evidence="1 2">
    <name type="scientific">Allacma fusca</name>
    <dbReference type="NCBI Taxonomy" id="39272"/>
    <lineage>
        <taxon>Eukaryota</taxon>
        <taxon>Metazoa</taxon>
        <taxon>Ecdysozoa</taxon>
        <taxon>Arthropoda</taxon>
        <taxon>Hexapoda</taxon>
        <taxon>Collembola</taxon>
        <taxon>Symphypleona</taxon>
        <taxon>Sminthuridae</taxon>
        <taxon>Allacma</taxon>
    </lineage>
</organism>
<sequence>AEFLTPDFFNYNSAYNDTERAELLEWNIPENFKVRFPFYHAGYDYEDRAVMIIEYGKWDTRAIAERGGENLNTLEKIIDQYVERIRASYYSKKNPNFIPGTSAEEMVVIIDARGLNGLKLINQFYSNDSK</sequence>
<dbReference type="AlphaFoldDB" id="A0A8J2KW48"/>
<keyword evidence="2" id="KW-1185">Reference proteome</keyword>
<feature type="non-terminal residue" evidence="1">
    <location>
        <position position="1"/>
    </location>
</feature>
<dbReference type="OrthoDB" id="75724at2759"/>
<reference evidence="1" key="1">
    <citation type="submission" date="2021-06" db="EMBL/GenBank/DDBJ databases">
        <authorList>
            <person name="Hodson N. C."/>
            <person name="Mongue J. A."/>
            <person name="Jaron S. K."/>
        </authorList>
    </citation>
    <scope>NUCLEOTIDE SEQUENCE</scope>
</reference>